<evidence type="ECO:0000256" key="3">
    <source>
        <dbReference type="ARBA" id="ARBA00007261"/>
    </source>
</evidence>
<evidence type="ECO:0000313" key="21">
    <source>
        <dbReference type="Proteomes" id="UP001447374"/>
    </source>
</evidence>
<dbReference type="Gene3D" id="3.30.830.10">
    <property type="entry name" value="Metalloenzyme, LuxS/M16 peptidase-like"/>
    <property type="match status" value="4"/>
</dbReference>
<organism evidence="20 21">
    <name type="scientific">Franconibacter daqui</name>
    <dbReference type="NCBI Taxonomy" id="2047724"/>
    <lineage>
        <taxon>Bacteria</taxon>
        <taxon>Pseudomonadati</taxon>
        <taxon>Pseudomonadota</taxon>
        <taxon>Gammaproteobacteria</taxon>
        <taxon>Enterobacterales</taxon>
        <taxon>Enterobacteriaceae</taxon>
        <taxon>Franconibacter</taxon>
    </lineage>
</organism>
<feature type="domain" description="Peptidase M16 C-terminal" evidence="17">
    <location>
        <begin position="217"/>
        <end position="396"/>
    </location>
</feature>
<dbReference type="RefSeq" id="WP_349950922.1">
    <property type="nucleotide sequence ID" value="NZ_JBEHGX010000002.1"/>
</dbReference>
<keyword evidence="10" id="KW-0482">Metalloprotease</keyword>
<evidence type="ECO:0000256" key="8">
    <source>
        <dbReference type="ARBA" id="ARBA00022801"/>
    </source>
</evidence>
<keyword evidence="15" id="KW-0732">Signal</keyword>
<proteinExistence type="inferred from homology"/>
<evidence type="ECO:0000256" key="4">
    <source>
        <dbReference type="ARBA" id="ARBA00012449"/>
    </source>
</evidence>
<feature type="chain" id="PRO_5047104201" description="Protease 3" evidence="15">
    <location>
        <begin position="25"/>
        <end position="962"/>
    </location>
</feature>
<evidence type="ECO:0000256" key="6">
    <source>
        <dbReference type="ARBA" id="ARBA00022670"/>
    </source>
</evidence>
<comment type="similarity">
    <text evidence="3 14">Belongs to the peptidase M16 family.</text>
</comment>
<protein>
    <recommendedName>
        <fullName evidence="5">Protease 3</fullName>
        <ecNumber evidence="4">3.4.24.55</ecNumber>
    </recommendedName>
    <alternativeName>
        <fullName evidence="13">Pitrilysin</fullName>
    </alternativeName>
    <alternativeName>
        <fullName evidence="12">Protease III</fullName>
    </alternativeName>
    <alternativeName>
        <fullName evidence="11">Protease pi</fullName>
    </alternativeName>
</protein>
<keyword evidence="21" id="KW-1185">Reference proteome</keyword>
<evidence type="ECO:0000256" key="2">
    <source>
        <dbReference type="ARBA" id="ARBA00002184"/>
    </source>
</evidence>
<dbReference type="SUPFAM" id="SSF63411">
    <property type="entry name" value="LuxS/MPP-like metallohydrolase"/>
    <property type="match status" value="4"/>
</dbReference>
<dbReference type="PROSITE" id="PS00143">
    <property type="entry name" value="INSULINASE"/>
    <property type="match status" value="1"/>
</dbReference>
<dbReference type="GO" id="GO:0004222">
    <property type="term" value="F:metalloendopeptidase activity"/>
    <property type="evidence" value="ECO:0007669"/>
    <property type="project" value="UniProtKB-EC"/>
</dbReference>
<dbReference type="Pfam" id="PF05193">
    <property type="entry name" value="Peptidase_M16_C"/>
    <property type="match status" value="1"/>
</dbReference>
<feature type="domain" description="Peptidase M16 N-terminal" evidence="16">
    <location>
        <begin position="55"/>
        <end position="192"/>
    </location>
</feature>
<comment type="cofactor">
    <cofactor evidence="1">
        <name>Zn(2+)</name>
        <dbReference type="ChEBI" id="CHEBI:29105"/>
    </cofactor>
</comment>
<dbReference type="InterPro" id="IPR011249">
    <property type="entry name" value="Metalloenz_LuxS/M16"/>
</dbReference>
<dbReference type="InterPro" id="IPR054734">
    <property type="entry name" value="PqqF-like_C_4"/>
</dbReference>
<comment type="caution">
    <text evidence="20">The sequence shown here is derived from an EMBL/GenBank/DDBJ whole genome shotgun (WGS) entry which is preliminary data.</text>
</comment>
<evidence type="ECO:0000256" key="5">
    <source>
        <dbReference type="ARBA" id="ARBA00017565"/>
    </source>
</evidence>
<dbReference type="PANTHER" id="PTHR43690:SF18">
    <property type="entry name" value="INSULIN-DEGRADING ENZYME-RELATED"/>
    <property type="match status" value="1"/>
</dbReference>
<dbReference type="Proteomes" id="UP001447374">
    <property type="component" value="Unassembled WGS sequence"/>
</dbReference>
<dbReference type="InterPro" id="IPR007863">
    <property type="entry name" value="Peptidase_M16_C"/>
</dbReference>
<dbReference type="EC" id="3.4.24.55" evidence="4"/>
<dbReference type="InterPro" id="IPR032632">
    <property type="entry name" value="Peptidase_M16_M"/>
</dbReference>
<comment type="function">
    <text evidence="2">Endopeptidase that degrades small peptides of less than 7 kDa, such as glucagon and insulin.</text>
</comment>
<feature type="domain" description="Coenzyme PQQ synthesis protein F-like C-terminal lobe" evidence="19">
    <location>
        <begin position="779"/>
        <end position="877"/>
    </location>
</feature>
<evidence type="ECO:0000259" key="16">
    <source>
        <dbReference type="Pfam" id="PF00675"/>
    </source>
</evidence>
<evidence type="ECO:0000256" key="7">
    <source>
        <dbReference type="ARBA" id="ARBA00022723"/>
    </source>
</evidence>
<dbReference type="InterPro" id="IPR001431">
    <property type="entry name" value="Pept_M16_Zn_BS"/>
</dbReference>
<evidence type="ECO:0000256" key="1">
    <source>
        <dbReference type="ARBA" id="ARBA00001947"/>
    </source>
</evidence>
<evidence type="ECO:0000313" key="20">
    <source>
        <dbReference type="EMBL" id="MER0125339.1"/>
    </source>
</evidence>
<keyword evidence="9" id="KW-0862">Zinc</keyword>
<dbReference type="EMBL" id="JBEHGX010000002">
    <property type="protein sequence ID" value="MER0125339.1"/>
    <property type="molecule type" value="Genomic_DNA"/>
</dbReference>
<evidence type="ECO:0000256" key="9">
    <source>
        <dbReference type="ARBA" id="ARBA00022833"/>
    </source>
</evidence>
<evidence type="ECO:0000256" key="13">
    <source>
        <dbReference type="ARBA" id="ARBA00033450"/>
    </source>
</evidence>
<evidence type="ECO:0000259" key="17">
    <source>
        <dbReference type="Pfam" id="PF05193"/>
    </source>
</evidence>
<dbReference type="NCBIfam" id="NF011681">
    <property type="entry name" value="PRK15101.1"/>
    <property type="match status" value="1"/>
</dbReference>
<feature type="domain" description="Peptidase M16 middle/third" evidence="18">
    <location>
        <begin position="401"/>
        <end position="674"/>
    </location>
</feature>
<dbReference type="InterPro" id="IPR050626">
    <property type="entry name" value="Peptidase_M16"/>
</dbReference>
<accession>A0ABV1PKJ7</accession>
<evidence type="ECO:0000256" key="10">
    <source>
        <dbReference type="ARBA" id="ARBA00023049"/>
    </source>
</evidence>
<dbReference type="Pfam" id="PF00675">
    <property type="entry name" value="Peptidase_M16"/>
    <property type="match status" value="1"/>
</dbReference>
<evidence type="ECO:0000259" key="18">
    <source>
        <dbReference type="Pfam" id="PF16187"/>
    </source>
</evidence>
<evidence type="ECO:0000259" key="19">
    <source>
        <dbReference type="Pfam" id="PF22456"/>
    </source>
</evidence>
<sequence length="962" mass="107597">MPDCQTWFKALCLSVALWAPLTQADTGWQPIKETIRKSEKDNRQYQAIRLDNGMVVLLVSDPQAVKSLSALVLPVGSLEDPDAHLGLAHYLEHMTLMGSKKYPQPESLAEYLKMHGGSHNASTAPYRTAFYLEVENDALNGAVDRLADAIAEPTLAKIYAERERNAVNAELTMARARDGMRMAQVSAETLNPAHPGSRFSGGNLETLRDKPGSPLQQALVAFRDKYYSANLMKAVIYSNRPLPELAKLAAQTYGRVPNKNIEKPAINVPVVTEAQKGLIIHYVPVMPRKVVRVEFRIDNNSDQFRSKTDELIGYLIGNRSPDTLSDWLQNEGLAEGVRADSDPVVNGNSGVLAISVTLTDKGLAQRDRVVAAVFSYLNKLREKGIDKRYFDELANVLDLDFRYPSITRDMDYVEWLADTMIRVPVEHTLDVVNIADRYDPQAINARLAMMTPENARVWYISPDEPHNKMAYFVDAPYQVDKIPAATLKSWREQADNISLKLPELNPYIPDDFTLIKPEKAFAHPELLVNEPGLRVVYSPSQYFSSEPRADITMVLRNPQAMDSAKNQVLFALNDYLAGVALDELSNQAAVGGISFSTNANNGLMLNANGYTQRLPQLFQALLNGYFSYSATEEQLAQAKSWYSRMLESADKGKAYEQAIMPVQMVSQVPYFQREARRALLDKITLQEVMRYRDNLKTQGRPEFLMLGNITPEQASKLAHEVKTSLGANGNEWCRNKDVVVDKKRQVIFNKAGSSTDSALAAVFVPKGYNETVSSAYSALLGQIIQPWFYTQLRTQEQLGYAVFAFPMGIGRQWGLGFLLQSSDKQPAFLWERYKAFFATAEERLRKLDPQEFAQTQQGVINQMLQAPQTLSEEASRVSKDFDRGNMAFDSRDKVIAEIKTLTPQKLADFFHQAVIDPTGMAVLSQVSGIHNGKAEYAAPQGWKVQESVSGLQQSLPLMSDKE</sequence>
<dbReference type="Pfam" id="PF22456">
    <property type="entry name" value="PqqF-like_C_4"/>
    <property type="match status" value="1"/>
</dbReference>
<evidence type="ECO:0000256" key="15">
    <source>
        <dbReference type="SAM" id="SignalP"/>
    </source>
</evidence>
<name>A0ABV1PKJ7_9ENTR</name>
<gene>
    <name evidence="20" type="primary">ptrA</name>
    <name evidence="20" type="ORF">ABQG75_06260</name>
</gene>
<keyword evidence="6" id="KW-0645">Protease</keyword>
<reference evidence="20 21" key="1">
    <citation type="submission" date="2024-06" db="EMBL/GenBank/DDBJ databases">
        <title>Fanconibacter daqui strain Q02 whole shotgun sequencing project.</title>
        <authorList>
            <person name="Rodrigues J.W.A."/>
            <person name="Viana L.C."/>
            <person name="Vieira E.C."/>
            <person name="Souza F.O.L."/>
            <person name="Alegria O.C."/>
            <person name="Patroca S."/>
            <person name="Cruz A.C.R."/>
            <person name="Nunes A.R.C."/>
        </authorList>
    </citation>
    <scope>NUCLEOTIDE SEQUENCE [LARGE SCALE GENOMIC DNA]</scope>
    <source>
        <strain evidence="20 21">Q02</strain>
    </source>
</reference>
<feature type="signal peptide" evidence="15">
    <location>
        <begin position="1"/>
        <end position="24"/>
    </location>
</feature>
<evidence type="ECO:0000256" key="11">
    <source>
        <dbReference type="ARBA" id="ARBA00029597"/>
    </source>
</evidence>
<evidence type="ECO:0000256" key="14">
    <source>
        <dbReference type="RuleBase" id="RU004447"/>
    </source>
</evidence>
<dbReference type="Pfam" id="PF16187">
    <property type="entry name" value="Peptidase_M16_M"/>
    <property type="match status" value="1"/>
</dbReference>
<keyword evidence="8 20" id="KW-0378">Hydrolase</keyword>
<dbReference type="PANTHER" id="PTHR43690">
    <property type="entry name" value="NARDILYSIN"/>
    <property type="match status" value="1"/>
</dbReference>
<dbReference type="InterPro" id="IPR011765">
    <property type="entry name" value="Pept_M16_N"/>
</dbReference>
<evidence type="ECO:0000256" key="12">
    <source>
        <dbReference type="ARBA" id="ARBA00031184"/>
    </source>
</evidence>
<keyword evidence="7" id="KW-0479">Metal-binding</keyword>